<proteinExistence type="predicted"/>
<feature type="chain" id="PRO_5003604981" description="Copper amine oxidase-like N-terminal domain-containing protein" evidence="1">
    <location>
        <begin position="26"/>
        <end position="625"/>
    </location>
</feature>
<dbReference type="KEGG" id="pmq:PM3016_4744"/>
<name>H6NI81_9BACL</name>
<dbReference type="AlphaFoldDB" id="H6NI81"/>
<dbReference type="RefSeq" id="WP_014371176.1">
    <property type="nucleotide sequence ID" value="NC_016935.1"/>
</dbReference>
<organism evidence="3 4">
    <name type="scientific">Paenibacillus mucilaginosus 3016</name>
    <dbReference type="NCBI Taxonomy" id="1116391"/>
    <lineage>
        <taxon>Bacteria</taxon>
        <taxon>Bacillati</taxon>
        <taxon>Bacillota</taxon>
        <taxon>Bacilli</taxon>
        <taxon>Bacillales</taxon>
        <taxon>Paenibacillaceae</taxon>
        <taxon>Paenibacillus</taxon>
    </lineage>
</organism>
<sequence length="625" mass="69375">MKAIWKLGLGSLLLWNAAVPAGAWAADSGKQVHIELTLGQDVLKVNNEAITVEKPYISNGSTLVPLRVITTAFGAVLTWDSETKTVGLKSGQTSLSLQIGSTTATVNGVQETLEAAPELQNGTTMVPLRFISEKFGAKVAYDDATKQITITGSAEASSGGSSIDTDLGKTQIGNSYYGWSMKYPTGLIKDYQSFQEDFVGFEDADGEFRMSVQAETGVTENMSEDALISRLSDETEGKVLKKTFVKQGQMPYALIVTQDDDGVFEHRAYQSGDRLYILIFYVEKEEDYKNPAKYSKYQNLLDSFQVKFNSSDSTVKDLSTVKNGYRTYTDETYGYSLKLPADWEKAENQDDEILFYDPKKSKFITMTISSKADKDSLQPWVDRVAKRFEDMFVADYRKMDAQRSTTVDGNPAVALRSKTTIDKKSWSAVENVFFIKGNYKYQIHFDFEKEADLSEMLIKDTLNSLKVTQPSSSIGDLKDAADADRSQTSLVRNKAYGFHVTVPAHWKQNSSAESNMLQFGTGVGKFSVLAYEDVGVTPQEMITHLKNAIKEEDEVEIKDIESKSETIAGVNAHWNVFEAGMTTSIVCVFEKDGTTYVAHGYQPNALYTETLKKQIKAAILSIQVP</sequence>
<dbReference type="STRING" id="1116391.PM3016_4744"/>
<keyword evidence="1" id="KW-0732">Signal</keyword>
<accession>H6NI81</accession>
<dbReference type="InterPro" id="IPR012854">
    <property type="entry name" value="Cu_amine_oxidase-like_N"/>
</dbReference>
<dbReference type="Pfam" id="PF07833">
    <property type="entry name" value="Cu_amine_oxidN1"/>
    <property type="match status" value="1"/>
</dbReference>
<evidence type="ECO:0000313" key="3">
    <source>
        <dbReference type="EMBL" id="AFC31484.1"/>
    </source>
</evidence>
<evidence type="ECO:0000256" key="1">
    <source>
        <dbReference type="SAM" id="SignalP"/>
    </source>
</evidence>
<evidence type="ECO:0000313" key="4">
    <source>
        <dbReference type="Proteomes" id="UP000007523"/>
    </source>
</evidence>
<dbReference type="EMBL" id="CP003235">
    <property type="protein sequence ID" value="AFC31484.1"/>
    <property type="molecule type" value="Genomic_DNA"/>
</dbReference>
<dbReference type="SUPFAM" id="SSF55383">
    <property type="entry name" value="Copper amine oxidase, domain N"/>
    <property type="match status" value="1"/>
</dbReference>
<evidence type="ECO:0000259" key="2">
    <source>
        <dbReference type="Pfam" id="PF07833"/>
    </source>
</evidence>
<dbReference type="Gene3D" id="3.30.457.10">
    <property type="entry name" value="Copper amine oxidase-like, N-terminal domain"/>
    <property type="match status" value="1"/>
</dbReference>
<feature type="domain" description="Copper amine oxidase-like N-terminal" evidence="2">
    <location>
        <begin position="45"/>
        <end position="150"/>
    </location>
</feature>
<dbReference type="HOGENOM" id="CLU_425640_0_0_9"/>
<gene>
    <name evidence="3" type="ORF">PM3016_4744</name>
</gene>
<dbReference type="Proteomes" id="UP000007523">
    <property type="component" value="Chromosome"/>
</dbReference>
<reference evidence="3 4" key="1">
    <citation type="journal article" date="2012" name="J. Bacteriol.">
        <title>Complete Genome Sequence of Paenibacillus mucilaginosus 3016, a Bacterium Functional as Microbial Fertilizer.</title>
        <authorList>
            <person name="Ma M."/>
            <person name="Wang Z."/>
            <person name="Li L."/>
            <person name="Jiang X."/>
            <person name="Guan D."/>
            <person name="Cao F."/>
            <person name="Chen H."/>
            <person name="Wang X."/>
            <person name="Shen D."/>
            <person name="Du B."/>
            <person name="Li J."/>
        </authorList>
    </citation>
    <scope>NUCLEOTIDE SEQUENCE [LARGE SCALE GENOMIC DNA]</scope>
    <source>
        <strain evidence="3 4">3016</strain>
    </source>
</reference>
<keyword evidence="4" id="KW-1185">Reference proteome</keyword>
<dbReference type="Gene3D" id="3.40.1000.10">
    <property type="entry name" value="Mog1/PsbP, alpha/beta/alpha sandwich"/>
    <property type="match status" value="1"/>
</dbReference>
<feature type="signal peptide" evidence="1">
    <location>
        <begin position="1"/>
        <end position="25"/>
    </location>
</feature>
<dbReference type="InterPro" id="IPR036582">
    <property type="entry name" value="Mao_N_sf"/>
</dbReference>
<protein>
    <recommendedName>
        <fullName evidence="2">Copper amine oxidase-like N-terminal domain-containing protein</fullName>
    </recommendedName>
</protein>